<protein>
    <recommendedName>
        <fullName evidence="3">Mediator complex subunit 1</fullName>
    </recommendedName>
</protein>
<gene>
    <name evidence="1" type="ORF">BT96DRAFT_873142</name>
</gene>
<organism evidence="1 2">
    <name type="scientific">Gymnopus androsaceus JB14</name>
    <dbReference type="NCBI Taxonomy" id="1447944"/>
    <lineage>
        <taxon>Eukaryota</taxon>
        <taxon>Fungi</taxon>
        <taxon>Dikarya</taxon>
        <taxon>Basidiomycota</taxon>
        <taxon>Agaricomycotina</taxon>
        <taxon>Agaricomycetes</taxon>
        <taxon>Agaricomycetidae</taxon>
        <taxon>Agaricales</taxon>
        <taxon>Marasmiineae</taxon>
        <taxon>Omphalotaceae</taxon>
        <taxon>Gymnopus</taxon>
    </lineage>
</organism>
<proteinExistence type="predicted"/>
<dbReference type="EMBL" id="ML769390">
    <property type="protein sequence ID" value="KAE9408539.1"/>
    <property type="molecule type" value="Genomic_DNA"/>
</dbReference>
<evidence type="ECO:0008006" key="3">
    <source>
        <dbReference type="Google" id="ProtNLM"/>
    </source>
</evidence>
<keyword evidence="2" id="KW-1185">Reference proteome</keyword>
<evidence type="ECO:0000313" key="1">
    <source>
        <dbReference type="EMBL" id="KAE9408539.1"/>
    </source>
</evidence>
<dbReference type="OrthoDB" id="544685at2759"/>
<dbReference type="Proteomes" id="UP000799118">
    <property type="component" value="Unassembled WGS sequence"/>
</dbReference>
<dbReference type="AlphaFoldDB" id="A0A6A4ID67"/>
<sequence>MDTLPETLLSTIQNFKVYDGLSSNVTHPFASSAGASSAVLQDIIQASDQLVHSLNQYLSADFRNTKLVSLLRQQATLSRSLHLSDLNIQQTVDALKKRSRASYGEDIPQDRAALVNWCISRCEAWGNLVGMETFKDQIGDGNISFVFGGKVLVVDLELSIDRADPLNPKIHVSKSKTSYAVSGPEATTMDGSLSLDAFLKDSFQGFFSEVQKSDEHRNPVEAARLGSIILEHFRYLVMLDRLAERKEDGGVRWFVDVDQLCSVVETFSKSEAEAVASSLSTERPPLDIFLLRAHTLPLPYLKSPSLSFLTYLSPLAYLSLLRSSSSLPPDTNASLPQFDIPLTHLRSSLASHPKGATIATLTLSPPVETHIFPASMSIPTLTARPTFPLVPTGSDLEHVFPQLSDFSPTALDPADHDSPGRNIWFIDFTEGGNYPGIVMSQSRMREIELVINPLSSMETLNGVGMMSFGTGSWVDLLINPSSLVSPERYVAVYRSPTSAHPPLQLRLTAPEEPGFFLQKVPVNSMKEVWGVLEVVREQCWLNEVLSGCEWKTEGLHLSQEPDEEQQETEATEEDLHAVLSGSVTPRKIPVNVFVPSHSGTPDAIFDHPEMSPRARRTKIVMTSPERPPISGLVEICVSADETRPCGISVELNGAMDVDLRVEVMEEICRRGGTLSLPGRVWAH</sequence>
<name>A0A6A4ID67_9AGAR</name>
<reference evidence="1" key="1">
    <citation type="journal article" date="2019" name="Environ. Microbiol.">
        <title>Fungal ecological strategies reflected in gene transcription - a case study of two litter decomposers.</title>
        <authorList>
            <person name="Barbi F."/>
            <person name="Kohler A."/>
            <person name="Barry K."/>
            <person name="Baskaran P."/>
            <person name="Daum C."/>
            <person name="Fauchery L."/>
            <person name="Ihrmark K."/>
            <person name="Kuo A."/>
            <person name="LaButti K."/>
            <person name="Lipzen A."/>
            <person name="Morin E."/>
            <person name="Grigoriev I.V."/>
            <person name="Henrissat B."/>
            <person name="Lindahl B."/>
            <person name="Martin F."/>
        </authorList>
    </citation>
    <scope>NUCLEOTIDE SEQUENCE</scope>
    <source>
        <strain evidence="1">JB14</strain>
    </source>
</reference>
<evidence type="ECO:0000313" key="2">
    <source>
        <dbReference type="Proteomes" id="UP000799118"/>
    </source>
</evidence>
<accession>A0A6A4ID67</accession>